<dbReference type="Proteomes" id="UP001519460">
    <property type="component" value="Unassembled WGS sequence"/>
</dbReference>
<feature type="signal peptide" evidence="1">
    <location>
        <begin position="1"/>
        <end position="18"/>
    </location>
</feature>
<dbReference type="AlphaFoldDB" id="A0ABD0L0B0"/>
<proteinExistence type="predicted"/>
<protein>
    <submittedName>
        <fullName evidence="2">Uncharacterized protein</fullName>
    </submittedName>
</protein>
<dbReference type="PANTHER" id="PTHR36902">
    <property type="entry name" value="ENRICHED IN SURFACE-LABELED PROTEOME PROTEIN 9"/>
    <property type="match status" value="1"/>
</dbReference>
<dbReference type="PANTHER" id="PTHR36902:SF1">
    <property type="entry name" value="ENRICHED IN SURFACE-LABELED PROTEOME PROTEIN 9"/>
    <property type="match status" value="1"/>
</dbReference>
<feature type="non-terminal residue" evidence="2">
    <location>
        <position position="81"/>
    </location>
</feature>
<dbReference type="EMBL" id="JACVVK020000099">
    <property type="protein sequence ID" value="KAK7492796.1"/>
    <property type="molecule type" value="Genomic_DNA"/>
</dbReference>
<feature type="chain" id="PRO_5044803124" evidence="1">
    <location>
        <begin position="19"/>
        <end position="81"/>
    </location>
</feature>
<keyword evidence="1" id="KW-0732">Signal</keyword>
<organism evidence="2 3">
    <name type="scientific">Batillaria attramentaria</name>
    <dbReference type="NCBI Taxonomy" id="370345"/>
    <lineage>
        <taxon>Eukaryota</taxon>
        <taxon>Metazoa</taxon>
        <taxon>Spiralia</taxon>
        <taxon>Lophotrochozoa</taxon>
        <taxon>Mollusca</taxon>
        <taxon>Gastropoda</taxon>
        <taxon>Caenogastropoda</taxon>
        <taxon>Sorbeoconcha</taxon>
        <taxon>Cerithioidea</taxon>
        <taxon>Batillariidae</taxon>
        <taxon>Batillaria</taxon>
    </lineage>
</organism>
<sequence>MGLSHVTILLALVAGVTSQPTPPPHGQDYNVCSPNTVGATNLPNLPASFSMRVEANILNKNQTTTLHEYYNSDANIAAVRQ</sequence>
<keyword evidence="3" id="KW-1185">Reference proteome</keyword>
<name>A0ABD0L0B0_9CAEN</name>
<evidence type="ECO:0000313" key="2">
    <source>
        <dbReference type="EMBL" id="KAK7492796.1"/>
    </source>
</evidence>
<gene>
    <name evidence="2" type="ORF">BaRGS_00015934</name>
</gene>
<evidence type="ECO:0000256" key="1">
    <source>
        <dbReference type="SAM" id="SignalP"/>
    </source>
</evidence>
<accession>A0ABD0L0B0</accession>
<reference evidence="2 3" key="1">
    <citation type="journal article" date="2023" name="Sci. Data">
        <title>Genome assembly of the Korean intertidal mud-creeper Batillaria attramentaria.</title>
        <authorList>
            <person name="Patra A.K."/>
            <person name="Ho P.T."/>
            <person name="Jun S."/>
            <person name="Lee S.J."/>
            <person name="Kim Y."/>
            <person name="Won Y.J."/>
        </authorList>
    </citation>
    <scope>NUCLEOTIDE SEQUENCE [LARGE SCALE GENOMIC DNA]</scope>
    <source>
        <strain evidence="2">Wonlab-2016</strain>
    </source>
</reference>
<comment type="caution">
    <text evidence="2">The sequence shown here is derived from an EMBL/GenBank/DDBJ whole genome shotgun (WGS) entry which is preliminary data.</text>
</comment>
<evidence type="ECO:0000313" key="3">
    <source>
        <dbReference type="Proteomes" id="UP001519460"/>
    </source>
</evidence>